<keyword evidence="4" id="KW-1185">Reference proteome</keyword>
<feature type="compositionally biased region" description="Acidic residues" evidence="1">
    <location>
        <begin position="34"/>
        <end position="47"/>
    </location>
</feature>
<dbReference type="OrthoDB" id="25887at2759"/>
<protein>
    <submittedName>
        <fullName evidence="3">Uncharacterized protein</fullName>
    </submittedName>
</protein>
<comment type="caution">
    <text evidence="3">The sequence shown here is derived from an EMBL/GenBank/DDBJ whole genome shotgun (WGS) entry which is preliminary data.</text>
</comment>
<feature type="compositionally biased region" description="Acidic residues" evidence="1">
    <location>
        <begin position="60"/>
        <end position="78"/>
    </location>
</feature>
<dbReference type="AlphaFoldDB" id="A0A8J1UEC8"/>
<evidence type="ECO:0000256" key="1">
    <source>
        <dbReference type="SAM" id="MobiDB-lite"/>
    </source>
</evidence>
<proteinExistence type="predicted"/>
<gene>
    <name evidence="3" type="ORF">OFUS_LOCUS7281</name>
</gene>
<dbReference type="Proteomes" id="UP000749559">
    <property type="component" value="Unassembled WGS sequence"/>
</dbReference>
<evidence type="ECO:0000313" key="4">
    <source>
        <dbReference type="Proteomes" id="UP000749559"/>
    </source>
</evidence>
<feature type="chain" id="PRO_5043837519" evidence="2">
    <location>
        <begin position="21"/>
        <end position="520"/>
    </location>
</feature>
<feature type="signal peptide" evidence="2">
    <location>
        <begin position="1"/>
        <end position="20"/>
    </location>
</feature>
<accession>A0A8J1UEC8</accession>
<dbReference type="Pfam" id="PF00094">
    <property type="entry name" value="VWD"/>
    <property type="match status" value="1"/>
</dbReference>
<feature type="region of interest" description="Disordered" evidence="1">
    <location>
        <begin position="26"/>
        <end position="113"/>
    </location>
</feature>
<organism evidence="3 4">
    <name type="scientific">Owenia fusiformis</name>
    <name type="common">Polychaete worm</name>
    <dbReference type="NCBI Taxonomy" id="6347"/>
    <lineage>
        <taxon>Eukaryota</taxon>
        <taxon>Metazoa</taxon>
        <taxon>Spiralia</taxon>
        <taxon>Lophotrochozoa</taxon>
        <taxon>Annelida</taxon>
        <taxon>Polychaeta</taxon>
        <taxon>Sedentaria</taxon>
        <taxon>Canalipalpata</taxon>
        <taxon>Sabellida</taxon>
        <taxon>Oweniida</taxon>
        <taxon>Oweniidae</taxon>
        <taxon>Owenia</taxon>
    </lineage>
</organism>
<reference evidence="3" key="1">
    <citation type="submission" date="2022-03" db="EMBL/GenBank/DDBJ databases">
        <authorList>
            <person name="Martin C."/>
        </authorList>
    </citation>
    <scope>NUCLEOTIDE SEQUENCE</scope>
</reference>
<dbReference type="EMBL" id="CAIIXF020000004">
    <property type="protein sequence ID" value="CAH1780609.1"/>
    <property type="molecule type" value="Genomic_DNA"/>
</dbReference>
<dbReference type="InterPro" id="IPR001846">
    <property type="entry name" value="VWF_type-D"/>
</dbReference>
<sequence>MFRIFILGLCVFMVSLVVIGKKNDTEFGDKVDENGDDGVDGDTEDNDRDGAGGTIGGDDGSGEADDDNDGEKDDDQKDDDSSKGEDVTDDHKNDDDDKDKDDDDDKDDDKDDEYGIYDYTDWRDHSTPTSLSCELGNAVARVKSLPTDGPFQTLETLMNITSNIYDSVTSLSKKNVELAAKITKPMRRDLRALSVNLKGILHEYKQFSQYFRFIERIFTTFQHHIPTNHGYTDVESYLKEVAALFDKDIKWWKLYASINGLYDFGKTLETSLSTVYDQMVNKKAKSKMFKIHNKISQLQILVIRISSDVLISKTIAERFLDKHGVKFQCDGCLDYTDSYCLDGICRPGYTGYACQLEKTDFGRCTRGGNGNVMTFDGNEYKPYQSDTTGLSVYQGGTFLSFSISDIIFIDTIPAITVAMMKEVYTLMANGIVQVNGEPVALPLTKTYSTPESPINGKVTVQQNGQALVLQSNIHQLTVEFSTDGSNDVSVSLCVYWETLVSGKCGSFNNGGITDFTDFGN</sequence>
<keyword evidence="2" id="KW-0732">Signal</keyword>
<name>A0A8J1UEC8_OWEFU</name>
<feature type="compositionally biased region" description="Basic and acidic residues" evidence="1">
    <location>
        <begin position="79"/>
        <end position="95"/>
    </location>
</feature>
<feature type="compositionally biased region" description="Acidic residues" evidence="1">
    <location>
        <begin position="96"/>
        <end position="113"/>
    </location>
</feature>
<evidence type="ECO:0000313" key="3">
    <source>
        <dbReference type="EMBL" id="CAH1780609.1"/>
    </source>
</evidence>
<evidence type="ECO:0000256" key="2">
    <source>
        <dbReference type="SAM" id="SignalP"/>
    </source>
</evidence>
<dbReference type="PROSITE" id="PS51233">
    <property type="entry name" value="VWFD"/>
    <property type="match status" value="1"/>
</dbReference>